<evidence type="ECO:0000256" key="1">
    <source>
        <dbReference type="SAM" id="MobiDB-lite"/>
    </source>
</evidence>
<gene>
    <name evidence="2" type="ORF">GQ607_013691</name>
</gene>
<reference evidence="2 3" key="1">
    <citation type="submission" date="2019-12" db="EMBL/GenBank/DDBJ databases">
        <title>A genome sequence resource for the geographically widespread anthracnose pathogen Colletotrichum asianum.</title>
        <authorList>
            <person name="Meng Y."/>
        </authorList>
    </citation>
    <scope>NUCLEOTIDE SEQUENCE [LARGE SCALE GENOMIC DNA]</scope>
    <source>
        <strain evidence="2 3">ICMP 18580</strain>
    </source>
</reference>
<proteinExistence type="predicted"/>
<feature type="compositionally biased region" description="Polar residues" evidence="1">
    <location>
        <begin position="20"/>
        <end position="30"/>
    </location>
</feature>
<feature type="region of interest" description="Disordered" evidence="1">
    <location>
        <begin position="1"/>
        <end position="63"/>
    </location>
</feature>
<sequence length="173" mass="18242">MVNAPGRNMGLGATDGGQRAPQSRGKSLGTTAKPPAKRQGSVCIGGPKKDTAEREGRPGCGGETAVTAQCEPTFPRPRFSPSGALFSCSSIQFSLWVTLSCSVADCPRDWAQCFAYLTLRGAGKSCKTSLVNSRAATPPCAVPRMASIRFRACNVPFRRAGTSSGVSYHFSYQ</sequence>
<evidence type="ECO:0000313" key="2">
    <source>
        <dbReference type="EMBL" id="KAF0319150.1"/>
    </source>
</evidence>
<dbReference type="AlphaFoldDB" id="A0A8H3ZPM4"/>
<dbReference type="Proteomes" id="UP000434172">
    <property type="component" value="Unassembled WGS sequence"/>
</dbReference>
<comment type="caution">
    <text evidence="2">The sequence shown here is derived from an EMBL/GenBank/DDBJ whole genome shotgun (WGS) entry which is preliminary data.</text>
</comment>
<feature type="compositionally biased region" description="Basic and acidic residues" evidence="1">
    <location>
        <begin position="47"/>
        <end position="57"/>
    </location>
</feature>
<accession>A0A8H3ZPM4</accession>
<organism evidence="2 3">
    <name type="scientific">Colletotrichum asianum</name>
    <dbReference type="NCBI Taxonomy" id="702518"/>
    <lineage>
        <taxon>Eukaryota</taxon>
        <taxon>Fungi</taxon>
        <taxon>Dikarya</taxon>
        <taxon>Ascomycota</taxon>
        <taxon>Pezizomycotina</taxon>
        <taxon>Sordariomycetes</taxon>
        <taxon>Hypocreomycetidae</taxon>
        <taxon>Glomerellales</taxon>
        <taxon>Glomerellaceae</taxon>
        <taxon>Colletotrichum</taxon>
        <taxon>Colletotrichum gloeosporioides species complex</taxon>
    </lineage>
</organism>
<keyword evidence="3" id="KW-1185">Reference proteome</keyword>
<name>A0A8H3ZPM4_9PEZI</name>
<evidence type="ECO:0000313" key="3">
    <source>
        <dbReference type="Proteomes" id="UP000434172"/>
    </source>
</evidence>
<dbReference type="EMBL" id="WOWK01000100">
    <property type="protein sequence ID" value="KAF0319150.1"/>
    <property type="molecule type" value="Genomic_DNA"/>
</dbReference>
<protein>
    <submittedName>
        <fullName evidence="2">Uncharacterized protein</fullName>
    </submittedName>
</protein>